<dbReference type="EMBL" id="CCDI010000001">
    <property type="protein sequence ID" value="CDQ22429.1"/>
    <property type="molecule type" value="Genomic_DNA"/>
</dbReference>
<evidence type="ECO:0008006" key="3">
    <source>
        <dbReference type="Google" id="ProtNLM"/>
    </source>
</evidence>
<reference evidence="2" key="1">
    <citation type="submission" date="2014-03" db="EMBL/GenBank/DDBJ databases">
        <authorList>
            <person name="Urmite Genomes U."/>
        </authorList>
    </citation>
    <scope>NUCLEOTIDE SEQUENCE [LARGE SCALE GENOMIC DNA]</scope>
    <source>
        <strain evidence="2">HD-03</strain>
    </source>
</reference>
<gene>
    <name evidence="1" type="ORF">BN983_00637</name>
</gene>
<accession>A0A024P2E4</accession>
<comment type="caution">
    <text evidence="1">The sequence shown here is derived from an EMBL/GenBank/DDBJ whole genome shotgun (WGS) entry which is preliminary data.</text>
</comment>
<keyword evidence="2" id="KW-1185">Reference proteome</keyword>
<dbReference type="AlphaFoldDB" id="A0A024P2E4"/>
<dbReference type="RefSeq" id="WP_262365317.1">
    <property type="nucleotide sequence ID" value="NZ_CCDH010000002.1"/>
</dbReference>
<organism evidence="1 2">
    <name type="scientific">Halobacillus karajensis</name>
    <dbReference type="NCBI Taxonomy" id="195088"/>
    <lineage>
        <taxon>Bacteria</taxon>
        <taxon>Bacillati</taxon>
        <taxon>Bacillota</taxon>
        <taxon>Bacilli</taxon>
        <taxon>Bacillales</taxon>
        <taxon>Bacillaceae</taxon>
        <taxon>Halobacillus</taxon>
    </lineage>
</organism>
<evidence type="ECO:0000313" key="2">
    <source>
        <dbReference type="Proteomes" id="UP000028868"/>
    </source>
</evidence>
<sequence>MRINLIIFTIIIERMDNGAIEKSKQRSRYIERKINDSKNKYLYL</sequence>
<evidence type="ECO:0000313" key="1">
    <source>
        <dbReference type="EMBL" id="CDQ22429.1"/>
    </source>
</evidence>
<dbReference type="Proteomes" id="UP000028868">
    <property type="component" value="Unassembled WGS sequence"/>
</dbReference>
<protein>
    <recommendedName>
        <fullName evidence="3">Sporulation protein (Bac_small_yrzI)</fullName>
    </recommendedName>
</protein>
<name>A0A024P2E4_9BACI</name>
<reference evidence="1 2" key="2">
    <citation type="submission" date="2014-05" db="EMBL/GenBank/DDBJ databases">
        <title>Draft genome sequence of Halobacillus karajensis HK-03.</title>
        <authorList>
            <person name="Khelaifia S."/>
            <person name="Croce O."/>
            <person name="Lagier J.C."/>
            <person name="Raoult D."/>
        </authorList>
    </citation>
    <scope>NUCLEOTIDE SEQUENCE [LARGE SCALE GENOMIC DNA]</scope>
    <source>
        <strain evidence="1 2">HD-03</strain>
    </source>
</reference>
<proteinExistence type="predicted"/>